<dbReference type="Pfam" id="PF20642">
    <property type="entry name" value="TAF1C_HB"/>
    <property type="match status" value="1"/>
</dbReference>
<feature type="domain" description="TAF1C helical bundle" evidence="3">
    <location>
        <begin position="560"/>
        <end position="639"/>
    </location>
</feature>
<reference evidence="4" key="1">
    <citation type="submission" date="2020-04" db="EMBL/GenBank/DDBJ databases">
        <authorList>
            <person name="Neveu A P."/>
        </authorList>
    </citation>
    <scope>NUCLEOTIDE SEQUENCE</scope>
    <source>
        <tissue evidence="4">Whole embryo</tissue>
    </source>
</reference>
<name>A0A6F9DIL6_9ASCI</name>
<protein>
    <submittedName>
        <fullName evidence="4">Uncharacterized protein LOC100184347</fullName>
    </submittedName>
</protein>
<evidence type="ECO:0000313" key="4">
    <source>
        <dbReference type="EMBL" id="CAB3262870.1"/>
    </source>
</evidence>
<feature type="region of interest" description="Disordered" evidence="1">
    <location>
        <begin position="879"/>
        <end position="919"/>
    </location>
</feature>
<feature type="compositionally biased region" description="Basic residues" evidence="1">
    <location>
        <begin position="909"/>
        <end position="919"/>
    </location>
</feature>
<dbReference type="PANTHER" id="PTHR15319">
    <property type="entry name" value="TATA BOX-BINDING PROTEIN ASSOCIATED FACTOR RNA POLYMERASE I SUBUNIT C"/>
    <property type="match status" value="1"/>
</dbReference>
<dbReference type="InterPro" id="IPR038801">
    <property type="entry name" value="TAF1C"/>
</dbReference>
<feature type="compositionally biased region" description="Basic and acidic residues" evidence="1">
    <location>
        <begin position="832"/>
        <end position="851"/>
    </location>
</feature>
<dbReference type="Pfam" id="PF20641">
    <property type="entry name" value="TAF1C_beta-prop"/>
    <property type="match status" value="1"/>
</dbReference>
<evidence type="ECO:0000256" key="1">
    <source>
        <dbReference type="SAM" id="MobiDB-lite"/>
    </source>
</evidence>
<accession>A0A6F9DIL6</accession>
<feature type="domain" description="TAF1C beta-propeller" evidence="2">
    <location>
        <begin position="319"/>
        <end position="416"/>
    </location>
</feature>
<feature type="region of interest" description="Disordered" evidence="1">
    <location>
        <begin position="824"/>
        <end position="859"/>
    </location>
</feature>
<evidence type="ECO:0000259" key="2">
    <source>
        <dbReference type="Pfam" id="PF20641"/>
    </source>
</evidence>
<dbReference type="InterPro" id="IPR049090">
    <property type="entry name" value="TAF1C_HB"/>
</dbReference>
<organism evidence="4">
    <name type="scientific">Phallusia mammillata</name>
    <dbReference type="NCBI Taxonomy" id="59560"/>
    <lineage>
        <taxon>Eukaryota</taxon>
        <taxon>Metazoa</taxon>
        <taxon>Chordata</taxon>
        <taxon>Tunicata</taxon>
        <taxon>Ascidiacea</taxon>
        <taxon>Phlebobranchia</taxon>
        <taxon>Ascidiidae</taxon>
        <taxon>Phallusia</taxon>
    </lineage>
</organism>
<dbReference type="EMBL" id="LR787008">
    <property type="protein sequence ID" value="CAB3262870.1"/>
    <property type="molecule type" value="mRNA"/>
</dbReference>
<gene>
    <name evidence="4" type="primary">LOC100184347</name>
</gene>
<dbReference type="AlphaFoldDB" id="A0A6F9DIL6"/>
<dbReference type="PANTHER" id="PTHR15319:SF1">
    <property type="entry name" value="TATA BOX-BINDING PROTEIN-ASSOCIATED FACTOR RNA POLYMERASE I SUBUNIT C"/>
    <property type="match status" value="1"/>
</dbReference>
<dbReference type="GO" id="GO:0001164">
    <property type="term" value="F:RNA polymerase I core promoter sequence-specific DNA binding"/>
    <property type="evidence" value="ECO:0007669"/>
    <property type="project" value="TreeGrafter"/>
</dbReference>
<sequence length="919" mass="102995">MEFYDYVFPSTNKVGPKSNQDAFTEYGCVEAVNLEFDNEKVHFTAKKEKSLLHTLDTDVHRIFVPSQDVHPLGKPNQVDILFHKPGIADLYQDRCVINEAGKRQVEVVSNVEQQIHNLLTDHPDAYHGTALKEYSHLFPYSITQDCYYEPAEEEYMATRQTKKLLNPSHLDIPRNVLNEHLLEEAVLQTQNMNYNADYTGGCIDYVDMGPSKYGSSGVLMYPQGSAMDAVEFQIVNIKAKKTDDFVSPQLETGSKIRWKLNGTVLQTCTSSPSDRPDISMFGARTHNGALIASLTKDQIHFIDEDTSRSTFTDCNSINACGAFQSTSTISSLDLNPYMAGESVVALYNGSVYAWNSTSEQNVNDKDASRGLQRLNFSETDTLCDQWSQVVYAAHPHQIYLAKRSEVNVIDMRFRSPSPSKVLCLPHNNENEKIMTILPGSSFHQNSYENTQHIFQCLVATQYNLLLMDQRYNKEPLLQWSLCMRKPCQHLAAVNMQDENNNISLVVAANQMPQQLHSFQFKMEKSTQKPPVATCVPRSLGSFTTIKRSLSQVPVPRHNSYLQRRLSQPVVGITAFSHENSAVVIQISECGDVIYQPLILNDVTQVSDEGSFTTGLPSSLFYSEKAKKQEKISQDIYRQWACDMISYGKDEFETSRGISATRFSVASLGSRIKAELMGTKQSQCLICNSVCFLCGPTVNSTSPASQQQDENSDCSDSTNQYICQTCSNHFEFSGDLLHAHETGVHPTQNRRAKLDSTYTDTECEVQDLHLINTDGATDLGVVLVSTWDNTYEQLWTKLEAHRLKEEKEGERKAALSVRDMPSEQITMEGDGNSVDRSEKLTKTPVKTVDKPNDLPTALSIPKTPLVTMSNISEDNVFSKGLAKSSPTASPRRKQVKPYTPNSPFKASQKSSRKKSMIGFT</sequence>
<dbReference type="InterPro" id="IPR049087">
    <property type="entry name" value="TAF1C_beta-prop"/>
</dbReference>
<evidence type="ECO:0000259" key="3">
    <source>
        <dbReference type="Pfam" id="PF20642"/>
    </source>
</evidence>
<feature type="compositionally biased region" description="Polar residues" evidence="1">
    <location>
        <begin position="898"/>
        <end position="908"/>
    </location>
</feature>
<proteinExistence type="evidence at transcript level"/>
<dbReference type="GO" id="GO:0001650">
    <property type="term" value="C:fibrillar center"/>
    <property type="evidence" value="ECO:0007669"/>
    <property type="project" value="TreeGrafter"/>
</dbReference>